<dbReference type="CDD" id="cd03255">
    <property type="entry name" value="ABC_MJ0796_LolCDE_FtsE"/>
    <property type="match status" value="1"/>
</dbReference>
<proteinExistence type="predicted"/>
<evidence type="ECO:0000313" key="6">
    <source>
        <dbReference type="Proteomes" id="UP000217784"/>
    </source>
</evidence>
<reference evidence="5 6" key="1">
    <citation type="journal article" date="2017" name="BMC Genomics">
        <title>Genomic analysis of methanogenic archaea reveals a shift towards energy conservation.</title>
        <authorList>
            <person name="Gilmore S.P."/>
            <person name="Henske J.K."/>
            <person name="Sexton J.A."/>
            <person name="Solomon K.V."/>
            <person name="Seppala S."/>
            <person name="Yoo J.I."/>
            <person name="Huyett L.M."/>
            <person name="Pressman A."/>
            <person name="Cogan J.Z."/>
            <person name="Kivenson V."/>
            <person name="Peng X."/>
            <person name="Tan Y."/>
            <person name="Valentine D.L."/>
            <person name="O'Malley M.A."/>
        </authorList>
    </citation>
    <scope>NUCLEOTIDE SEQUENCE [LARGE SCALE GENOMIC DNA]</scope>
    <source>
        <strain evidence="5 6">M.o.H.</strain>
    </source>
</reference>
<dbReference type="FunFam" id="3.40.50.300:FF:000032">
    <property type="entry name" value="Export ABC transporter ATP-binding protein"/>
    <property type="match status" value="1"/>
</dbReference>
<dbReference type="GO" id="GO:0005524">
    <property type="term" value="F:ATP binding"/>
    <property type="evidence" value="ECO:0007669"/>
    <property type="project" value="UniProtKB-KW"/>
</dbReference>
<dbReference type="PANTHER" id="PTHR24220">
    <property type="entry name" value="IMPORT ATP-BINDING PROTEIN"/>
    <property type="match status" value="1"/>
</dbReference>
<keyword evidence="1" id="KW-0813">Transport</keyword>
<dbReference type="PROSITE" id="PS50893">
    <property type="entry name" value="ABC_TRANSPORTER_2"/>
    <property type="match status" value="1"/>
</dbReference>
<dbReference type="InterPro" id="IPR015854">
    <property type="entry name" value="ABC_transpr_LolD-like"/>
</dbReference>
<protein>
    <submittedName>
        <fullName evidence="5">ABC transporter ATP-binding protein</fullName>
    </submittedName>
</protein>
<dbReference type="InterPro" id="IPR017911">
    <property type="entry name" value="MacB-like_ATP-bd"/>
</dbReference>
<evidence type="ECO:0000313" key="5">
    <source>
        <dbReference type="EMBL" id="PAV03215.1"/>
    </source>
</evidence>
<dbReference type="InterPro" id="IPR017871">
    <property type="entry name" value="ABC_transporter-like_CS"/>
</dbReference>
<organism evidence="5 6">
    <name type="scientific">Methanobacterium bryantii</name>
    <dbReference type="NCBI Taxonomy" id="2161"/>
    <lineage>
        <taxon>Archaea</taxon>
        <taxon>Methanobacteriati</taxon>
        <taxon>Methanobacteriota</taxon>
        <taxon>Methanomada group</taxon>
        <taxon>Methanobacteria</taxon>
        <taxon>Methanobacteriales</taxon>
        <taxon>Methanobacteriaceae</taxon>
        <taxon>Methanobacterium</taxon>
    </lineage>
</organism>
<comment type="caution">
    <text evidence="5">The sequence shown here is derived from an EMBL/GenBank/DDBJ whole genome shotgun (WGS) entry which is preliminary data.</text>
</comment>
<dbReference type="OrthoDB" id="10909at2157"/>
<sequence>MVNVVEIENLSKYYENGNVKALDGINLTIEEGEFVAIMGPSGSGKSTLLNMIGSLDRSDNGKIVVDGHDLLLEKDLSNFRSETIGFVFQLHNLLPMLSSLENIELPTYELKISSDEREKRASKLLKKVGLEDKAKFSPKKLSGGERQRIAVARALVNNPSIILADEPTGSLDSDNSQKILQLLKDLHKEENITLIIITHDPNIAQQAGRIVNILDGKIANG</sequence>
<feature type="domain" description="ABC transporter" evidence="4">
    <location>
        <begin position="5"/>
        <end position="221"/>
    </location>
</feature>
<dbReference type="InterPro" id="IPR003439">
    <property type="entry name" value="ABC_transporter-like_ATP-bd"/>
</dbReference>
<evidence type="ECO:0000256" key="2">
    <source>
        <dbReference type="ARBA" id="ARBA00022741"/>
    </source>
</evidence>
<keyword evidence="3 5" id="KW-0067">ATP-binding</keyword>
<dbReference type="Gene3D" id="3.40.50.300">
    <property type="entry name" value="P-loop containing nucleotide triphosphate hydrolases"/>
    <property type="match status" value="1"/>
</dbReference>
<dbReference type="SUPFAM" id="SSF52540">
    <property type="entry name" value="P-loop containing nucleoside triphosphate hydrolases"/>
    <property type="match status" value="1"/>
</dbReference>
<evidence type="ECO:0000259" key="4">
    <source>
        <dbReference type="PROSITE" id="PS50893"/>
    </source>
</evidence>
<gene>
    <name evidence="5" type="ORF">ASJ80_04215</name>
</gene>
<dbReference type="Pfam" id="PF00005">
    <property type="entry name" value="ABC_tran"/>
    <property type="match status" value="1"/>
</dbReference>
<dbReference type="PANTHER" id="PTHR24220:SF86">
    <property type="entry name" value="ABC TRANSPORTER ABCH.1"/>
    <property type="match status" value="1"/>
</dbReference>
<dbReference type="GO" id="GO:0098796">
    <property type="term" value="C:membrane protein complex"/>
    <property type="evidence" value="ECO:0007669"/>
    <property type="project" value="UniProtKB-ARBA"/>
</dbReference>
<evidence type="ECO:0000256" key="1">
    <source>
        <dbReference type="ARBA" id="ARBA00022448"/>
    </source>
</evidence>
<evidence type="ECO:0000256" key="3">
    <source>
        <dbReference type="ARBA" id="ARBA00022840"/>
    </source>
</evidence>
<dbReference type="InterPro" id="IPR003593">
    <property type="entry name" value="AAA+_ATPase"/>
</dbReference>
<dbReference type="RefSeq" id="WP_048082309.1">
    <property type="nucleotide sequence ID" value="NZ_LMVM01000039.1"/>
</dbReference>
<dbReference type="AlphaFoldDB" id="A0A2A2H1I4"/>
<name>A0A2A2H1I4_METBR</name>
<dbReference type="GO" id="GO:0022857">
    <property type="term" value="F:transmembrane transporter activity"/>
    <property type="evidence" value="ECO:0007669"/>
    <property type="project" value="TreeGrafter"/>
</dbReference>
<dbReference type="Proteomes" id="UP000217784">
    <property type="component" value="Unassembled WGS sequence"/>
</dbReference>
<dbReference type="EMBL" id="LMVM01000039">
    <property type="protein sequence ID" value="PAV03215.1"/>
    <property type="molecule type" value="Genomic_DNA"/>
</dbReference>
<dbReference type="GO" id="GO:0005886">
    <property type="term" value="C:plasma membrane"/>
    <property type="evidence" value="ECO:0007669"/>
    <property type="project" value="TreeGrafter"/>
</dbReference>
<dbReference type="PROSITE" id="PS00211">
    <property type="entry name" value="ABC_TRANSPORTER_1"/>
    <property type="match status" value="1"/>
</dbReference>
<dbReference type="GO" id="GO:0016887">
    <property type="term" value="F:ATP hydrolysis activity"/>
    <property type="evidence" value="ECO:0007669"/>
    <property type="project" value="InterPro"/>
</dbReference>
<keyword evidence="6" id="KW-1185">Reference proteome</keyword>
<keyword evidence="2" id="KW-0547">Nucleotide-binding</keyword>
<dbReference type="InterPro" id="IPR027417">
    <property type="entry name" value="P-loop_NTPase"/>
</dbReference>
<accession>A0A2A2H1I4</accession>
<dbReference type="SMART" id="SM00382">
    <property type="entry name" value="AAA"/>
    <property type="match status" value="1"/>
</dbReference>